<gene>
    <name evidence="3" type="ORF">METZ01_LOCUS315324</name>
</gene>
<dbReference type="PANTHER" id="PTHR40572:SF1">
    <property type="entry name" value="PROTEIN BAX"/>
    <property type="match status" value="1"/>
</dbReference>
<evidence type="ECO:0000313" key="3">
    <source>
        <dbReference type="EMBL" id="SVC62470.1"/>
    </source>
</evidence>
<dbReference type="InterPro" id="IPR053195">
    <property type="entry name" value="Bax-like"/>
</dbReference>
<sequence>MKLKDNKKFKIFIGVILIILLGIGSFGFGTFKPNNYIIDKITERVELEQSKIAVKLGLHEPEFVYTDQQSFILAVRKCVNYINFTTPHSLRIPSMIIEAQAGLESGWGTSRFAIEGNALFGVRTWDPKLPQIKPKDNPKAVWGVKVYKTKCQSIQDYVDLLNNHPAYKDFRELREEMVIAGVYNYNKLIDTLTLFSTNPNYTTLLKATVNKLKVITAN</sequence>
<dbReference type="Pfam" id="PF01832">
    <property type="entry name" value="Glucosaminidase"/>
    <property type="match status" value="1"/>
</dbReference>
<organism evidence="3">
    <name type="scientific">marine metagenome</name>
    <dbReference type="NCBI Taxonomy" id="408172"/>
    <lineage>
        <taxon>unclassified sequences</taxon>
        <taxon>metagenomes</taxon>
        <taxon>ecological metagenomes</taxon>
    </lineage>
</organism>
<dbReference type="Gene3D" id="1.10.530.10">
    <property type="match status" value="1"/>
</dbReference>
<keyword evidence="1" id="KW-0812">Transmembrane</keyword>
<feature type="transmembrane region" description="Helical" evidence="1">
    <location>
        <begin position="12"/>
        <end position="31"/>
    </location>
</feature>
<keyword evidence="1" id="KW-1133">Transmembrane helix</keyword>
<name>A0A382NPE2_9ZZZZ</name>
<dbReference type="GO" id="GO:0004040">
    <property type="term" value="F:amidase activity"/>
    <property type="evidence" value="ECO:0007669"/>
    <property type="project" value="InterPro"/>
</dbReference>
<evidence type="ECO:0000259" key="2">
    <source>
        <dbReference type="Pfam" id="PF01832"/>
    </source>
</evidence>
<reference evidence="3" key="1">
    <citation type="submission" date="2018-05" db="EMBL/GenBank/DDBJ databases">
        <authorList>
            <person name="Lanie J.A."/>
            <person name="Ng W.-L."/>
            <person name="Kazmierczak K.M."/>
            <person name="Andrzejewski T.M."/>
            <person name="Davidsen T.M."/>
            <person name="Wayne K.J."/>
            <person name="Tettelin H."/>
            <person name="Glass J.I."/>
            <person name="Rusch D."/>
            <person name="Podicherti R."/>
            <person name="Tsui H.-C.T."/>
            <person name="Winkler M.E."/>
        </authorList>
    </citation>
    <scope>NUCLEOTIDE SEQUENCE</scope>
</reference>
<dbReference type="AlphaFoldDB" id="A0A382NPE2"/>
<evidence type="ECO:0000256" key="1">
    <source>
        <dbReference type="SAM" id="Phobius"/>
    </source>
</evidence>
<proteinExistence type="predicted"/>
<dbReference type="PANTHER" id="PTHR40572">
    <property type="entry name" value="PROTEIN BAX"/>
    <property type="match status" value="1"/>
</dbReference>
<accession>A0A382NPE2</accession>
<feature type="domain" description="Mannosyl-glycoprotein endo-beta-N-acetylglucosamidase-like" evidence="2">
    <location>
        <begin position="90"/>
        <end position="213"/>
    </location>
</feature>
<dbReference type="EMBL" id="UINC01101566">
    <property type="protein sequence ID" value="SVC62470.1"/>
    <property type="molecule type" value="Genomic_DNA"/>
</dbReference>
<protein>
    <recommendedName>
        <fullName evidence="2">Mannosyl-glycoprotein endo-beta-N-acetylglucosamidase-like domain-containing protein</fullName>
    </recommendedName>
</protein>
<dbReference type="InterPro" id="IPR002901">
    <property type="entry name" value="MGlyc_endo_b_GlcNAc-like_dom"/>
</dbReference>
<keyword evidence="1" id="KW-0472">Membrane</keyword>